<dbReference type="PANTHER" id="PTHR46902">
    <property type="entry name" value="DOMON DOMAIN-CONTAINING PROTEIN FRRS1L"/>
    <property type="match status" value="1"/>
</dbReference>
<dbReference type="InterPro" id="IPR042789">
    <property type="entry name" value="FRRS1L"/>
</dbReference>
<feature type="non-terminal residue" evidence="3">
    <location>
        <position position="84"/>
    </location>
</feature>
<evidence type="ECO:0000313" key="3">
    <source>
        <dbReference type="EMBL" id="KAK5973745.1"/>
    </source>
</evidence>
<dbReference type="PROSITE" id="PS50836">
    <property type="entry name" value="DOMON"/>
    <property type="match status" value="1"/>
</dbReference>
<proteinExistence type="predicted"/>
<organism evidence="3 4">
    <name type="scientific">Trichostrongylus colubriformis</name>
    <name type="common">Black scour worm</name>
    <dbReference type="NCBI Taxonomy" id="6319"/>
    <lineage>
        <taxon>Eukaryota</taxon>
        <taxon>Metazoa</taxon>
        <taxon>Ecdysozoa</taxon>
        <taxon>Nematoda</taxon>
        <taxon>Chromadorea</taxon>
        <taxon>Rhabditida</taxon>
        <taxon>Rhabditina</taxon>
        <taxon>Rhabditomorpha</taxon>
        <taxon>Strongyloidea</taxon>
        <taxon>Trichostrongylidae</taxon>
        <taxon>Trichostrongylus</taxon>
    </lineage>
</organism>
<dbReference type="GO" id="GO:0099072">
    <property type="term" value="P:regulation of postsynaptic membrane neurotransmitter receptor levels"/>
    <property type="evidence" value="ECO:0007669"/>
    <property type="project" value="TreeGrafter"/>
</dbReference>
<dbReference type="EMBL" id="WIXE01015086">
    <property type="protein sequence ID" value="KAK5973745.1"/>
    <property type="molecule type" value="Genomic_DNA"/>
</dbReference>
<accession>A0AAN8FB58</accession>
<dbReference type="GO" id="GO:1900449">
    <property type="term" value="P:regulation of glutamate receptor signaling pathway"/>
    <property type="evidence" value="ECO:0007669"/>
    <property type="project" value="InterPro"/>
</dbReference>
<dbReference type="InterPro" id="IPR005018">
    <property type="entry name" value="DOMON_domain"/>
</dbReference>
<feature type="chain" id="PRO_5042869390" description="DOMON domain-containing protein" evidence="1">
    <location>
        <begin position="22"/>
        <end position="84"/>
    </location>
</feature>
<sequence length="84" mass="9024">MCTSSIVFVMISLLSCQSVVAQFDHSTCGTQKGCISAPPECQGDSCFFHFSYKPDGDHIILELAGTPAHSNGYLAVGFSEDEKM</sequence>
<name>A0AAN8FB58_TRICO</name>
<evidence type="ECO:0000313" key="4">
    <source>
        <dbReference type="Proteomes" id="UP001331761"/>
    </source>
</evidence>
<keyword evidence="1" id="KW-0732">Signal</keyword>
<comment type="caution">
    <text evidence="3">The sequence shown here is derived from an EMBL/GenBank/DDBJ whole genome shotgun (WGS) entry which is preliminary data.</text>
</comment>
<dbReference type="PANTHER" id="PTHR46902:SF1">
    <property type="entry name" value="DOMON DOMAIN-CONTAINING PROTEIN FRRS1L"/>
    <property type="match status" value="1"/>
</dbReference>
<feature type="domain" description="DOMON" evidence="2">
    <location>
        <begin position="44"/>
        <end position="84"/>
    </location>
</feature>
<dbReference type="Proteomes" id="UP001331761">
    <property type="component" value="Unassembled WGS sequence"/>
</dbReference>
<reference evidence="3 4" key="1">
    <citation type="submission" date="2019-10" db="EMBL/GenBank/DDBJ databases">
        <title>Assembly and Annotation for the nematode Trichostrongylus colubriformis.</title>
        <authorList>
            <person name="Martin J."/>
        </authorList>
    </citation>
    <scope>NUCLEOTIDE SEQUENCE [LARGE SCALE GENOMIC DNA]</scope>
    <source>
        <strain evidence="3">G859</strain>
        <tissue evidence="3">Whole worm</tissue>
    </source>
</reference>
<evidence type="ECO:0000259" key="2">
    <source>
        <dbReference type="PROSITE" id="PS50836"/>
    </source>
</evidence>
<gene>
    <name evidence="3" type="ORF">GCK32_020605</name>
</gene>
<dbReference type="AlphaFoldDB" id="A0AAN8FB58"/>
<keyword evidence="4" id="KW-1185">Reference proteome</keyword>
<protein>
    <recommendedName>
        <fullName evidence="2">DOMON domain-containing protein</fullName>
    </recommendedName>
</protein>
<feature type="signal peptide" evidence="1">
    <location>
        <begin position="1"/>
        <end position="21"/>
    </location>
</feature>
<evidence type="ECO:0000256" key="1">
    <source>
        <dbReference type="SAM" id="SignalP"/>
    </source>
</evidence>